<dbReference type="GO" id="GO:0016321">
    <property type="term" value="P:female meiosis chromosome segregation"/>
    <property type="evidence" value="ECO:0007669"/>
    <property type="project" value="EnsemblMetazoa"/>
</dbReference>
<evidence type="ECO:0000256" key="1">
    <source>
        <dbReference type="SAM" id="MobiDB-lite"/>
    </source>
</evidence>
<feature type="compositionally biased region" description="Basic and acidic residues" evidence="1">
    <location>
        <begin position="684"/>
        <end position="718"/>
    </location>
</feature>
<dbReference type="OrthoDB" id="8021929at2759"/>
<feature type="region of interest" description="Disordered" evidence="1">
    <location>
        <begin position="276"/>
        <end position="310"/>
    </location>
</feature>
<feature type="region of interest" description="Disordered" evidence="1">
    <location>
        <begin position="161"/>
        <end position="194"/>
    </location>
</feature>
<evidence type="ECO:0000313" key="2">
    <source>
        <dbReference type="EMBL" id="EDV42204.2"/>
    </source>
</evidence>
<dbReference type="GeneID" id="6499915"/>
<dbReference type="InParanoid" id="B3M1U4"/>
<feature type="compositionally biased region" description="Polar residues" evidence="1">
    <location>
        <begin position="609"/>
        <end position="618"/>
    </location>
</feature>
<dbReference type="GO" id="GO:0140713">
    <property type="term" value="F:histone chaperone activity"/>
    <property type="evidence" value="ECO:0007669"/>
    <property type="project" value="EnsemblMetazoa"/>
</dbReference>
<dbReference type="CTD" id="42065"/>
<accession>B3M1U4</accession>
<keyword evidence="3" id="KW-1185">Reference proteome</keyword>
<gene>
    <name evidence="2" type="primary">Dana\GF17127</name>
    <name evidence="2" type="synonym">dana_GLEANR_18394</name>
    <name evidence="2" type="ORF">GF17127</name>
</gene>
<organism evidence="2 3">
    <name type="scientific">Drosophila ananassae</name>
    <name type="common">Fruit fly</name>
    <dbReference type="NCBI Taxonomy" id="7217"/>
    <lineage>
        <taxon>Eukaryota</taxon>
        <taxon>Metazoa</taxon>
        <taxon>Ecdysozoa</taxon>
        <taxon>Arthropoda</taxon>
        <taxon>Hexapoda</taxon>
        <taxon>Insecta</taxon>
        <taxon>Pterygota</taxon>
        <taxon>Neoptera</taxon>
        <taxon>Endopterygota</taxon>
        <taxon>Diptera</taxon>
        <taxon>Brachycera</taxon>
        <taxon>Muscomorpha</taxon>
        <taxon>Ephydroidea</taxon>
        <taxon>Drosophilidae</taxon>
        <taxon>Drosophila</taxon>
        <taxon>Sophophora</taxon>
    </lineage>
</organism>
<dbReference type="GO" id="GO:0005730">
    <property type="term" value="C:nucleolus"/>
    <property type="evidence" value="ECO:0007669"/>
    <property type="project" value="EnsemblMetazoa"/>
</dbReference>
<feature type="compositionally biased region" description="Low complexity" evidence="1">
    <location>
        <begin position="486"/>
        <end position="503"/>
    </location>
</feature>
<dbReference type="AlphaFoldDB" id="B3M1U4"/>
<dbReference type="GO" id="GO:0034080">
    <property type="term" value="P:CENP-A containing chromatin assembly"/>
    <property type="evidence" value="ECO:0007669"/>
    <property type="project" value="EnsemblMetazoa"/>
</dbReference>
<sequence length="1012" mass="115024">MSQALVNEETLENLTFQRSKKWASHLNHLESIDDGEELDAADFEDVFRDEGEDPESNDSDAEALEDNNDQEANVDIGNIHNVTANMSAAELTLMLCAGEDNEAKAEMEEILNQTIPIVQEHKRKWKEAGLDRILDTFDENQIEKHVGQWMQRHNSVYIKASEQRKESVPSKYHRYPHEREPRWSDHDQSDNESLHSIDTARYIRQSRRCMTNKLPNLTTIKMYRKHSHKRDELRAKYAYDDEQEHRHHMQALLHRRREKERHLAYLTSSPRHCRLSVSVGGHHSRRKHLSKRRADSSLFDSSSDEDEHSFGGCDCRNCRRQYALSRSSYQCCSYRGHREEYMHPASRSFHHLRHYHRPELDIRPRVRENECSCCNSDRLCSQVVHISNSSTEEWIVENNSPLELPPMQTPRKCRKQVPVERTTPLSDRYRSHPHHSYKSKVTPSSKSLKAICNERDSSDDDSSGGNVARSKNTLFEAHKKTQNLVTTPKSSSKSSQKSSSTSKKTTKQKPTKTLPKIIEEDVISSATPRKRDSSGLPTPNKGQPLFNEDSTDFEHMEERSFSESKHISSRKSSTLLEPGDKSSGTISLRIPDDVSHIKSLNKEPLDKTLSFQNETQNENKVKSRGRQKNGKKDTNRTAERKRSLSNEESSEASCGVPRRRLVSFAEFNQKPKTKNSSTLVEPVEDSRARNENEFETKERPHEENKVKTKIKEPEEGKKLRSNSKLSKKTNPAEPKSKSTAKVKKNSKTPQTEGPRNISPDSQSQSQLNKKKEKDLDPTSESDEDLKKALLLSKKSFKEDQLKRIGTQNQSSQSPVDQSQGSFSNQSVACNSTALANDTACKRVLPKKRGPKRTASVTSSEQISAICLDSSDDTLSNKKPTTNGEADCTAVTSTTAELKPPPFKITKQGILLHSPTSEASSSTYTLTEQGLGRIIGERFARKYLKYHIGSKSFDGSHSVYYQPTPKMSAILNARNDPQTVANIELESSSSDSDDDIFENIQRYGLVYSVLEKD</sequence>
<feature type="region of interest" description="Disordered" evidence="1">
    <location>
        <begin position="475"/>
        <end position="824"/>
    </location>
</feature>
<dbReference type="eggNOG" id="ENOG502TIY2">
    <property type="taxonomic scope" value="Eukaryota"/>
</dbReference>
<feature type="compositionally biased region" description="Basic residues" evidence="1">
    <location>
        <begin position="282"/>
        <end position="291"/>
    </location>
</feature>
<evidence type="ECO:0000313" key="3">
    <source>
        <dbReference type="Proteomes" id="UP000007801"/>
    </source>
</evidence>
<feature type="compositionally biased region" description="Basic and acidic residues" evidence="1">
    <location>
        <begin position="175"/>
        <end position="194"/>
    </location>
</feature>
<dbReference type="FunCoup" id="B3M1U4">
    <property type="interactions" value="188"/>
</dbReference>
<dbReference type="KEGG" id="dan:6499915"/>
<feature type="compositionally biased region" description="Basic and acidic residues" evidence="1">
    <location>
        <begin position="630"/>
        <end position="645"/>
    </location>
</feature>
<protein>
    <submittedName>
        <fullName evidence="2">Uncharacterized protein</fullName>
    </submittedName>
</protein>
<dbReference type="GO" id="GO:0000776">
    <property type="term" value="C:kinetochore"/>
    <property type="evidence" value="ECO:0007669"/>
    <property type="project" value="EnsemblMetazoa"/>
</dbReference>
<dbReference type="CDD" id="cd21840">
    <property type="entry name" value="CAL1_NTD"/>
    <property type="match status" value="1"/>
</dbReference>
<dbReference type="EMBL" id="CH902617">
    <property type="protein sequence ID" value="EDV42204.2"/>
    <property type="molecule type" value="Genomic_DNA"/>
</dbReference>
<name>B3M1U4_DROAN</name>
<dbReference type="GO" id="GO:0140463">
    <property type="term" value="F:chromatin-protein adaptor activity"/>
    <property type="evidence" value="ECO:0007669"/>
    <property type="project" value="EnsemblMetazoa"/>
</dbReference>
<feature type="compositionally biased region" description="Polar residues" evidence="1">
    <location>
        <begin position="747"/>
        <end position="767"/>
    </location>
</feature>
<feature type="region of interest" description="Disordered" evidence="1">
    <location>
        <begin position="401"/>
        <end position="446"/>
    </location>
</feature>
<reference evidence="2 3" key="1">
    <citation type="journal article" date="2007" name="Nature">
        <title>Evolution of genes and genomes on the Drosophila phylogeny.</title>
        <authorList>
            <consortium name="Drosophila 12 Genomes Consortium"/>
            <person name="Clark A.G."/>
            <person name="Eisen M.B."/>
            <person name="Smith D.R."/>
            <person name="Bergman C.M."/>
            <person name="Oliver B."/>
            <person name="Markow T.A."/>
            <person name="Kaufman T.C."/>
            <person name="Kellis M."/>
            <person name="Gelbart W."/>
            <person name="Iyer V.N."/>
            <person name="Pollard D.A."/>
            <person name="Sackton T.B."/>
            <person name="Larracuente A.M."/>
            <person name="Singh N.D."/>
            <person name="Abad J.P."/>
            <person name="Abt D.N."/>
            <person name="Adryan B."/>
            <person name="Aguade M."/>
            <person name="Akashi H."/>
            <person name="Anderson W.W."/>
            <person name="Aquadro C.F."/>
            <person name="Ardell D.H."/>
            <person name="Arguello R."/>
            <person name="Artieri C.G."/>
            <person name="Barbash D.A."/>
            <person name="Barker D."/>
            <person name="Barsanti P."/>
            <person name="Batterham P."/>
            <person name="Batzoglou S."/>
            <person name="Begun D."/>
            <person name="Bhutkar A."/>
            <person name="Blanco E."/>
            <person name="Bosak S.A."/>
            <person name="Bradley R.K."/>
            <person name="Brand A.D."/>
            <person name="Brent M.R."/>
            <person name="Brooks A.N."/>
            <person name="Brown R.H."/>
            <person name="Butlin R.K."/>
            <person name="Caggese C."/>
            <person name="Calvi B.R."/>
            <person name="Bernardo de Carvalho A."/>
            <person name="Caspi A."/>
            <person name="Castrezana S."/>
            <person name="Celniker S.E."/>
            <person name="Chang J.L."/>
            <person name="Chapple C."/>
            <person name="Chatterji S."/>
            <person name="Chinwalla A."/>
            <person name="Civetta A."/>
            <person name="Clifton S.W."/>
            <person name="Comeron J.M."/>
            <person name="Costello J.C."/>
            <person name="Coyne J.A."/>
            <person name="Daub J."/>
            <person name="David R.G."/>
            <person name="Delcher A.L."/>
            <person name="Delehaunty K."/>
            <person name="Do C.B."/>
            <person name="Ebling H."/>
            <person name="Edwards K."/>
            <person name="Eickbush T."/>
            <person name="Evans J.D."/>
            <person name="Filipski A."/>
            <person name="Findeiss S."/>
            <person name="Freyhult E."/>
            <person name="Fulton L."/>
            <person name="Fulton R."/>
            <person name="Garcia A.C."/>
            <person name="Gardiner A."/>
            <person name="Garfield D.A."/>
            <person name="Garvin B.E."/>
            <person name="Gibson G."/>
            <person name="Gilbert D."/>
            <person name="Gnerre S."/>
            <person name="Godfrey J."/>
            <person name="Good R."/>
            <person name="Gotea V."/>
            <person name="Gravely B."/>
            <person name="Greenberg A.J."/>
            <person name="Griffiths-Jones S."/>
            <person name="Gross S."/>
            <person name="Guigo R."/>
            <person name="Gustafson E.A."/>
            <person name="Haerty W."/>
            <person name="Hahn M.W."/>
            <person name="Halligan D.L."/>
            <person name="Halpern A.L."/>
            <person name="Halter G.M."/>
            <person name="Han M.V."/>
            <person name="Heger A."/>
            <person name="Hillier L."/>
            <person name="Hinrichs A.S."/>
            <person name="Holmes I."/>
            <person name="Hoskins R.A."/>
            <person name="Hubisz M.J."/>
            <person name="Hultmark D."/>
            <person name="Huntley M.A."/>
            <person name="Jaffe D.B."/>
            <person name="Jagadeeshan S."/>
            <person name="Jeck W.R."/>
            <person name="Johnson J."/>
            <person name="Jones C.D."/>
            <person name="Jordan W.C."/>
            <person name="Karpen G.H."/>
            <person name="Kataoka E."/>
            <person name="Keightley P.D."/>
            <person name="Kheradpour P."/>
            <person name="Kirkness E.F."/>
            <person name="Koerich L.B."/>
            <person name="Kristiansen K."/>
            <person name="Kudrna D."/>
            <person name="Kulathinal R.J."/>
            <person name="Kumar S."/>
            <person name="Kwok R."/>
            <person name="Lander E."/>
            <person name="Langley C.H."/>
            <person name="Lapoint R."/>
            <person name="Lazzaro B.P."/>
            <person name="Lee S.J."/>
            <person name="Levesque L."/>
            <person name="Li R."/>
            <person name="Lin C.F."/>
            <person name="Lin M.F."/>
            <person name="Lindblad-Toh K."/>
            <person name="Llopart A."/>
            <person name="Long M."/>
            <person name="Low L."/>
            <person name="Lozovsky E."/>
            <person name="Lu J."/>
            <person name="Luo M."/>
            <person name="Machado C.A."/>
            <person name="Makalowski W."/>
            <person name="Marzo M."/>
            <person name="Matsuda M."/>
            <person name="Matzkin L."/>
            <person name="McAllister B."/>
            <person name="McBride C.S."/>
            <person name="McKernan B."/>
            <person name="McKernan K."/>
            <person name="Mendez-Lago M."/>
            <person name="Minx P."/>
            <person name="Mollenhauer M.U."/>
            <person name="Montooth K."/>
            <person name="Mount S.M."/>
            <person name="Mu X."/>
            <person name="Myers E."/>
            <person name="Negre B."/>
            <person name="Newfeld S."/>
            <person name="Nielsen R."/>
            <person name="Noor M.A."/>
            <person name="O'Grady P."/>
            <person name="Pachter L."/>
            <person name="Papaceit M."/>
            <person name="Parisi M.J."/>
            <person name="Parisi M."/>
            <person name="Parts L."/>
            <person name="Pedersen J.S."/>
            <person name="Pesole G."/>
            <person name="Phillippy A.M."/>
            <person name="Ponting C.P."/>
            <person name="Pop M."/>
            <person name="Porcelli D."/>
            <person name="Powell J.R."/>
            <person name="Prohaska S."/>
            <person name="Pruitt K."/>
            <person name="Puig M."/>
            <person name="Quesneville H."/>
            <person name="Ram K.R."/>
            <person name="Rand D."/>
            <person name="Rasmussen M.D."/>
            <person name="Reed L.K."/>
            <person name="Reenan R."/>
            <person name="Reily A."/>
            <person name="Remington K.A."/>
            <person name="Rieger T.T."/>
            <person name="Ritchie M.G."/>
            <person name="Robin C."/>
            <person name="Rogers Y.H."/>
            <person name="Rohde C."/>
            <person name="Rozas J."/>
            <person name="Rubenfield M.J."/>
            <person name="Ruiz A."/>
            <person name="Russo S."/>
            <person name="Salzberg S.L."/>
            <person name="Sanchez-Gracia A."/>
            <person name="Saranga D.J."/>
            <person name="Sato H."/>
            <person name="Schaeffer S.W."/>
            <person name="Schatz M.C."/>
            <person name="Schlenke T."/>
            <person name="Schwartz R."/>
            <person name="Segarra C."/>
            <person name="Singh R.S."/>
            <person name="Sirot L."/>
            <person name="Sirota M."/>
            <person name="Sisneros N.B."/>
            <person name="Smith C.D."/>
            <person name="Smith T.F."/>
            <person name="Spieth J."/>
            <person name="Stage D.E."/>
            <person name="Stark A."/>
            <person name="Stephan W."/>
            <person name="Strausberg R.L."/>
            <person name="Strempel S."/>
            <person name="Sturgill D."/>
            <person name="Sutton G."/>
            <person name="Sutton G.G."/>
            <person name="Tao W."/>
            <person name="Teichmann S."/>
            <person name="Tobari Y.N."/>
            <person name="Tomimura Y."/>
            <person name="Tsolas J.M."/>
            <person name="Valente V.L."/>
            <person name="Venter E."/>
            <person name="Venter J.C."/>
            <person name="Vicario S."/>
            <person name="Vieira F.G."/>
            <person name="Vilella A.J."/>
            <person name="Villasante A."/>
            <person name="Walenz B."/>
            <person name="Wang J."/>
            <person name="Wasserman M."/>
            <person name="Watts T."/>
            <person name="Wilson D."/>
            <person name="Wilson R.K."/>
            <person name="Wing R.A."/>
            <person name="Wolfner M.F."/>
            <person name="Wong A."/>
            <person name="Wong G.K."/>
            <person name="Wu C.I."/>
            <person name="Wu G."/>
            <person name="Yamamoto D."/>
            <person name="Yang H.P."/>
            <person name="Yang S.P."/>
            <person name="Yorke J.A."/>
            <person name="Yoshida K."/>
            <person name="Zdobnov E."/>
            <person name="Zhang P."/>
            <person name="Zhang Y."/>
            <person name="Zimin A.V."/>
            <person name="Baldwin J."/>
            <person name="Abdouelleil A."/>
            <person name="Abdulkadir J."/>
            <person name="Abebe A."/>
            <person name="Abera B."/>
            <person name="Abreu J."/>
            <person name="Acer S.C."/>
            <person name="Aftuck L."/>
            <person name="Alexander A."/>
            <person name="An P."/>
            <person name="Anderson E."/>
            <person name="Anderson S."/>
            <person name="Arachi H."/>
            <person name="Azer M."/>
            <person name="Bachantsang P."/>
            <person name="Barry A."/>
            <person name="Bayul T."/>
            <person name="Berlin A."/>
            <person name="Bessette D."/>
            <person name="Bloom T."/>
            <person name="Blye J."/>
            <person name="Boguslavskiy L."/>
            <person name="Bonnet C."/>
            <person name="Boukhgalter B."/>
            <person name="Bourzgui I."/>
            <person name="Brown A."/>
            <person name="Cahill P."/>
            <person name="Channer S."/>
            <person name="Cheshatsang Y."/>
            <person name="Chuda L."/>
            <person name="Citroen M."/>
            <person name="Collymore A."/>
            <person name="Cooke P."/>
            <person name="Costello M."/>
            <person name="D'Aco K."/>
            <person name="Daza R."/>
            <person name="De Haan G."/>
            <person name="DeGray S."/>
            <person name="DeMaso C."/>
            <person name="Dhargay N."/>
            <person name="Dooley K."/>
            <person name="Dooley E."/>
            <person name="Doricent M."/>
            <person name="Dorje P."/>
            <person name="Dorjee K."/>
            <person name="Dupes A."/>
            <person name="Elong R."/>
            <person name="Falk J."/>
            <person name="Farina A."/>
            <person name="Faro S."/>
            <person name="Ferguson D."/>
            <person name="Fisher S."/>
            <person name="Foley C.D."/>
            <person name="Franke A."/>
            <person name="Friedrich D."/>
            <person name="Gadbois L."/>
            <person name="Gearin G."/>
            <person name="Gearin C.R."/>
            <person name="Giannoukos G."/>
            <person name="Goode T."/>
            <person name="Graham J."/>
            <person name="Grandbois E."/>
            <person name="Grewal S."/>
            <person name="Gyaltsen K."/>
            <person name="Hafez N."/>
            <person name="Hagos B."/>
            <person name="Hall J."/>
            <person name="Henson C."/>
            <person name="Hollinger A."/>
            <person name="Honan T."/>
            <person name="Huard M.D."/>
            <person name="Hughes L."/>
            <person name="Hurhula B."/>
            <person name="Husby M.E."/>
            <person name="Kamat A."/>
            <person name="Kanga B."/>
            <person name="Kashin S."/>
            <person name="Khazanovich D."/>
            <person name="Kisner P."/>
            <person name="Lance K."/>
            <person name="Lara M."/>
            <person name="Lee W."/>
            <person name="Lennon N."/>
            <person name="Letendre F."/>
            <person name="LeVine R."/>
            <person name="Lipovsky A."/>
            <person name="Liu X."/>
            <person name="Liu J."/>
            <person name="Liu S."/>
            <person name="Lokyitsang T."/>
            <person name="Lokyitsang Y."/>
            <person name="Lubonja R."/>
            <person name="Lui A."/>
            <person name="MacDonald P."/>
            <person name="Magnisalis V."/>
            <person name="Maru K."/>
            <person name="Matthews C."/>
            <person name="McCusker W."/>
            <person name="McDonough S."/>
            <person name="Mehta T."/>
            <person name="Meldrim J."/>
            <person name="Meneus L."/>
            <person name="Mihai O."/>
            <person name="Mihalev A."/>
            <person name="Mihova T."/>
            <person name="Mittelman R."/>
            <person name="Mlenga V."/>
            <person name="Montmayeur A."/>
            <person name="Mulrain L."/>
            <person name="Navidi A."/>
            <person name="Naylor J."/>
            <person name="Negash T."/>
            <person name="Nguyen T."/>
            <person name="Nguyen N."/>
            <person name="Nicol R."/>
            <person name="Norbu C."/>
            <person name="Norbu N."/>
            <person name="Novod N."/>
            <person name="O'Neill B."/>
            <person name="Osman S."/>
            <person name="Markiewicz E."/>
            <person name="Oyono O.L."/>
            <person name="Patti C."/>
            <person name="Phunkhang P."/>
            <person name="Pierre F."/>
            <person name="Priest M."/>
            <person name="Raghuraman S."/>
            <person name="Rege F."/>
            <person name="Reyes R."/>
            <person name="Rise C."/>
            <person name="Rogov P."/>
            <person name="Ross K."/>
            <person name="Ryan E."/>
            <person name="Settipalli S."/>
            <person name="Shea T."/>
            <person name="Sherpa N."/>
            <person name="Shi L."/>
            <person name="Shih D."/>
            <person name="Sparrow T."/>
            <person name="Spaulding J."/>
            <person name="Stalker J."/>
            <person name="Stange-Thomann N."/>
            <person name="Stavropoulos S."/>
            <person name="Stone C."/>
            <person name="Strader C."/>
            <person name="Tesfaye S."/>
            <person name="Thomson T."/>
            <person name="Thoulutsang Y."/>
            <person name="Thoulutsang D."/>
            <person name="Topham K."/>
            <person name="Topping I."/>
            <person name="Tsamla T."/>
            <person name="Vassiliev H."/>
            <person name="Vo A."/>
            <person name="Wangchuk T."/>
            <person name="Wangdi T."/>
            <person name="Weiand M."/>
            <person name="Wilkinson J."/>
            <person name="Wilson A."/>
            <person name="Yadav S."/>
            <person name="Young G."/>
            <person name="Yu Q."/>
            <person name="Zembek L."/>
            <person name="Zhong D."/>
            <person name="Zimmer A."/>
            <person name="Zwirko Z."/>
            <person name="Jaffe D.B."/>
            <person name="Alvarez P."/>
            <person name="Brockman W."/>
            <person name="Butler J."/>
            <person name="Chin C."/>
            <person name="Gnerre S."/>
            <person name="Grabherr M."/>
            <person name="Kleber M."/>
            <person name="Mauceli E."/>
            <person name="MacCallum I."/>
        </authorList>
    </citation>
    <scope>NUCLEOTIDE SEQUENCE [LARGE SCALE GENOMIC DNA]</scope>
    <source>
        <strain evidence="3">Tucson 14024-0371.13</strain>
    </source>
</reference>
<dbReference type="STRING" id="7217.B3M1U4"/>
<feature type="compositionally biased region" description="Basic and acidic residues" evidence="1">
    <location>
        <begin position="552"/>
        <end position="566"/>
    </location>
</feature>
<proteinExistence type="predicted"/>
<feature type="compositionally biased region" description="Basic and acidic residues" evidence="1">
    <location>
        <begin position="590"/>
        <end position="606"/>
    </location>
</feature>
<feature type="compositionally biased region" description="Polar residues" evidence="1">
    <location>
        <begin position="805"/>
        <end position="824"/>
    </location>
</feature>
<dbReference type="HOGENOM" id="CLU_342035_0_0_1"/>
<dbReference type="Proteomes" id="UP000007801">
    <property type="component" value="Unassembled WGS sequence"/>
</dbReference>